<dbReference type="PANTHER" id="PTHR42953:SF3">
    <property type="entry name" value="HIGH-AFFINITY ZINC UPTAKE SYSTEM PROTEIN ZNUA"/>
    <property type="match status" value="1"/>
</dbReference>
<comment type="similarity">
    <text evidence="1">Belongs to the bacterial solute-binding protein 9 family.</text>
</comment>
<dbReference type="SUPFAM" id="SSF53807">
    <property type="entry name" value="Helical backbone' metal receptor"/>
    <property type="match status" value="1"/>
</dbReference>
<dbReference type="GO" id="GO:0046872">
    <property type="term" value="F:metal ion binding"/>
    <property type="evidence" value="ECO:0007669"/>
    <property type="project" value="InterPro"/>
</dbReference>
<dbReference type="GeneID" id="37642301"/>
<dbReference type="EMBL" id="CP027033">
    <property type="protein sequence ID" value="AXR81818.1"/>
    <property type="molecule type" value="Genomic_DNA"/>
</dbReference>
<dbReference type="PROSITE" id="PS51257">
    <property type="entry name" value="PROKAR_LIPOPROTEIN"/>
    <property type="match status" value="1"/>
</dbReference>
<dbReference type="InterPro" id="IPR006127">
    <property type="entry name" value="ZnuA-like"/>
</dbReference>
<evidence type="ECO:0000256" key="2">
    <source>
        <dbReference type="ARBA" id="ARBA00022448"/>
    </source>
</evidence>
<feature type="coiled-coil region" evidence="4">
    <location>
        <begin position="308"/>
        <end position="335"/>
    </location>
</feature>
<dbReference type="OrthoDB" id="50488at2157"/>
<dbReference type="GO" id="GO:0030001">
    <property type="term" value="P:metal ion transport"/>
    <property type="evidence" value="ECO:0007669"/>
    <property type="project" value="InterPro"/>
</dbReference>
<gene>
    <name evidence="5" type="ORF">AArcMg_1811</name>
</gene>
<dbReference type="PANTHER" id="PTHR42953">
    <property type="entry name" value="HIGH-AFFINITY ZINC UPTAKE SYSTEM PROTEIN ZNUA-RELATED"/>
    <property type="match status" value="1"/>
</dbReference>
<evidence type="ECO:0000256" key="3">
    <source>
        <dbReference type="ARBA" id="ARBA00022729"/>
    </source>
</evidence>
<dbReference type="AlphaFoldDB" id="A0A346PQM3"/>
<dbReference type="InterPro" id="IPR050492">
    <property type="entry name" value="Bact_metal-bind_prot9"/>
</dbReference>
<name>A0A346PQM3_9EURY</name>
<evidence type="ECO:0000256" key="1">
    <source>
        <dbReference type="ARBA" id="ARBA00011028"/>
    </source>
</evidence>
<dbReference type="Pfam" id="PF01297">
    <property type="entry name" value="ZnuA"/>
    <property type="match status" value="1"/>
</dbReference>
<evidence type="ECO:0000313" key="5">
    <source>
        <dbReference type="EMBL" id="AXR81818.1"/>
    </source>
</evidence>
<keyword evidence="3" id="KW-0732">Signal</keyword>
<dbReference type="InterPro" id="IPR006311">
    <property type="entry name" value="TAT_signal"/>
</dbReference>
<sequence>MNQTRRSVLKAGAGALAFGGLAGCLSEPEGEAGDRTGYAAFFALWDWAEHVAGDEFSFENPVTTGEMGHGWEPDGDLAADIATTDAFIYLDTPEFSWAQDIAAQLETDYDDVAVIDGMDGLGSHLLPIDREVAAEPDYDYEFDPDSLEIGEFDVLDGRTGEVTAYWHVDHWHESIPDVPVGESVPIEGVFADPEGRVLPLGDDEQFQFDARLAEGAPEGVVEIESHGDHVELHGLEANRTLLVFELVHDGEVVWDTADEGMATDVVEELDDEEADEFVDPHVWVDPVLAQQVVDNIATGLGEVDPDNAELYEENAAAYTERLEAVDRQFEELVENASRDVAIFAGHDSYQYVEQRYGFELYTPVGISPDAAESFEDISGMVDLVEEYDIDTVLYDPFESPDPDEQLPSMVELLIEDSQVTDAEPLSPAEGTTHEWDEQDWGWVEQMEEVNLRSLRKALDVS</sequence>
<organism evidence="5 6">
    <name type="scientific">Natrarchaeobaculum sulfurireducens</name>
    <dbReference type="NCBI Taxonomy" id="2044521"/>
    <lineage>
        <taxon>Archaea</taxon>
        <taxon>Methanobacteriati</taxon>
        <taxon>Methanobacteriota</taxon>
        <taxon>Stenosarchaea group</taxon>
        <taxon>Halobacteria</taxon>
        <taxon>Halobacteriales</taxon>
        <taxon>Natrialbaceae</taxon>
        <taxon>Natrarchaeobaculum</taxon>
    </lineage>
</organism>
<keyword evidence="6" id="KW-1185">Reference proteome</keyword>
<proteinExistence type="inferred from homology"/>
<dbReference type="Proteomes" id="UP000258613">
    <property type="component" value="Chromosome"/>
</dbReference>
<dbReference type="RefSeq" id="WP_117364293.1">
    <property type="nucleotide sequence ID" value="NZ_CP024047.1"/>
</dbReference>
<accession>A0A346PQM3</accession>
<keyword evidence="4" id="KW-0175">Coiled coil</keyword>
<evidence type="ECO:0000256" key="4">
    <source>
        <dbReference type="SAM" id="Coils"/>
    </source>
</evidence>
<protein>
    <submittedName>
        <fullName evidence="5">Zinc ABC transporter, periplasmic-bindingprotein ZnuA</fullName>
    </submittedName>
</protein>
<dbReference type="PROSITE" id="PS51318">
    <property type="entry name" value="TAT"/>
    <property type="match status" value="1"/>
</dbReference>
<dbReference type="KEGG" id="nag:AArcMg_1811"/>
<reference evidence="6" key="1">
    <citation type="submission" date="2018-02" db="EMBL/GenBank/DDBJ databases">
        <title>Phenotypic and genomic properties of facultatively anaerobic sulfur-reducing natronoarchaea from hypersaline soda lakes.</title>
        <authorList>
            <person name="Sorokin D.Y."/>
            <person name="Kublanov I.V."/>
            <person name="Roman P."/>
            <person name="Sinninghe Damste J.S."/>
            <person name="Golyshin P.N."/>
            <person name="Rojo D."/>
            <person name="Ciordia S."/>
            <person name="Mena M.D.C."/>
            <person name="Ferrer M."/>
            <person name="Messina E."/>
            <person name="Smedile F."/>
            <person name="La Spada G."/>
            <person name="La Cono V."/>
            <person name="Yakimov M.M."/>
        </authorList>
    </citation>
    <scope>NUCLEOTIDE SEQUENCE [LARGE SCALE GENOMIC DNA]</scope>
    <source>
        <strain evidence="6">AArc-Mg</strain>
    </source>
</reference>
<keyword evidence="2" id="KW-0813">Transport</keyword>
<dbReference type="Gene3D" id="3.40.50.1980">
    <property type="entry name" value="Nitrogenase molybdenum iron protein domain"/>
    <property type="match status" value="2"/>
</dbReference>
<evidence type="ECO:0000313" key="6">
    <source>
        <dbReference type="Proteomes" id="UP000258613"/>
    </source>
</evidence>